<dbReference type="InterPro" id="IPR019557">
    <property type="entry name" value="AminoTfrase-like_pln_mobile"/>
</dbReference>
<gene>
    <name evidence="3" type="ORF">Slati_3909800</name>
</gene>
<dbReference type="PANTHER" id="PTHR36607">
    <property type="entry name" value="1,2-DIHYDROXY-3-KETO-5-METHYLTHIOPENTENE DIOXYGENASE 4"/>
    <property type="match status" value="1"/>
</dbReference>
<feature type="region of interest" description="Disordered" evidence="1">
    <location>
        <begin position="240"/>
        <end position="271"/>
    </location>
</feature>
<proteinExistence type="predicted"/>
<dbReference type="PANTHER" id="PTHR36607:SF23">
    <property type="entry name" value="AMINOTRANSFERASE-LIKE PLANT MOBILE DOMAIN-CONTAINING PROTEIN"/>
    <property type="match status" value="1"/>
</dbReference>
<feature type="domain" description="Aminotransferase-like plant mobile" evidence="2">
    <location>
        <begin position="2"/>
        <end position="153"/>
    </location>
</feature>
<evidence type="ECO:0000259" key="2">
    <source>
        <dbReference type="Pfam" id="PF10536"/>
    </source>
</evidence>
<reference evidence="3" key="2">
    <citation type="journal article" date="2024" name="Plant">
        <title>Genomic evolution and insights into agronomic trait innovations of Sesamum species.</title>
        <authorList>
            <person name="Miao H."/>
            <person name="Wang L."/>
            <person name="Qu L."/>
            <person name="Liu H."/>
            <person name="Sun Y."/>
            <person name="Le M."/>
            <person name="Wang Q."/>
            <person name="Wei S."/>
            <person name="Zheng Y."/>
            <person name="Lin W."/>
            <person name="Duan Y."/>
            <person name="Cao H."/>
            <person name="Xiong S."/>
            <person name="Wang X."/>
            <person name="Wei L."/>
            <person name="Li C."/>
            <person name="Ma Q."/>
            <person name="Ju M."/>
            <person name="Zhao R."/>
            <person name="Li G."/>
            <person name="Mu C."/>
            <person name="Tian Q."/>
            <person name="Mei H."/>
            <person name="Zhang T."/>
            <person name="Gao T."/>
            <person name="Zhang H."/>
        </authorList>
    </citation>
    <scope>NUCLEOTIDE SEQUENCE</scope>
    <source>
        <strain evidence="3">KEN1</strain>
    </source>
</reference>
<reference evidence="3" key="1">
    <citation type="submission" date="2020-06" db="EMBL/GenBank/DDBJ databases">
        <authorList>
            <person name="Li T."/>
            <person name="Hu X."/>
            <person name="Zhang T."/>
            <person name="Song X."/>
            <person name="Zhang H."/>
            <person name="Dai N."/>
            <person name="Sheng W."/>
            <person name="Hou X."/>
            <person name="Wei L."/>
        </authorList>
    </citation>
    <scope>NUCLEOTIDE SEQUENCE</scope>
    <source>
        <strain evidence="3">KEN1</strain>
        <tissue evidence="3">Leaf</tissue>
    </source>
</reference>
<sequence>MASIYEGLNTIATSPRSARAGLSFTIHFIYVWLEYYLKTHNPICQRLRGPKMTRFSGEGSEKYHDPRETRKRIYKAEFASWAFHMIVKTEPFQFVDNGNAEELEHNYFLAIRSSYLTLHQGNKFIIESYSPHRFGRQFGYYQDVPGTLKYDTRATSLEEGLLYWCLCVLSKSSSKKAWWTKVHGTFLDDNNACLISPKSIKITLKCKKHEDKQVDVGENNLPHVLIPSIVVKCNPQAAVTEASTEEGSSHNLTDSESSNKDHHWKRQKKELTPLKATEASASRSFLEDFVVEVISY</sequence>
<accession>A0AAW2TN95</accession>
<dbReference type="Pfam" id="PF10536">
    <property type="entry name" value="PMD"/>
    <property type="match status" value="1"/>
</dbReference>
<protein>
    <recommendedName>
        <fullName evidence="2">Aminotransferase-like plant mobile domain-containing protein</fullName>
    </recommendedName>
</protein>
<name>A0AAW2TN95_9LAMI</name>
<organism evidence="3">
    <name type="scientific">Sesamum latifolium</name>
    <dbReference type="NCBI Taxonomy" id="2727402"/>
    <lineage>
        <taxon>Eukaryota</taxon>
        <taxon>Viridiplantae</taxon>
        <taxon>Streptophyta</taxon>
        <taxon>Embryophyta</taxon>
        <taxon>Tracheophyta</taxon>
        <taxon>Spermatophyta</taxon>
        <taxon>Magnoliopsida</taxon>
        <taxon>eudicotyledons</taxon>
        <taxon>Gunneridae</taxon>
        <taxon>Pentapetalae</taxon>
        <taxon>asterids</taxon>
        <taxon>lamiids</taxon>
        <taxon>Lamiales</taxon>
        <taxon>Pedaliaceae</taxon>
        <taxon>Sesamum</taxon>
    </lineage>
</organism>
<dbReference type="EMBL" id="JACGWN010000014">
    <property type="protein sequence ID" value="KAL0405959.1"/>
    <property type="molecule type" value="Genomic_DNA"/>
</dbReference>
<feature type="compositionally biased region" description="Polar residues" evidence="1">
    <location>
        <begin position="241"/>
        <end position="256"/>
    </location>
</feature>
<comment type="caution">
    <text evidence="3">The sequence shown here is derived from an EMBL/GenBank/DDBJ whole genome shotgun (WGS) entry which is preliminary data.</text>
</comment>
<evidence type="ECO:0000313" key="3">
    <source>
        <dbReference type="EMBL" id="KAL0405959.1"/>
    </source>
</evidence>
<dbReference type="AlphaFoldDB" id="A0AAW2TN95"/>
<evidence type="ECO:0000256" key="1">
    <source>
        <dbReference type="SAM" id="MobiDB-lite"/>
    </source>
</evidence>